<feature type="transmembrane region" description="Helical" evidence="2">
    <location>
        <begin position="522"/>
        <end position="544"/>
    </location>
</feature>
<feature type="transmembrane region" description="Helical" evidence="2">
    <location>
        <begin position="489"/>
        <end position="510"/>
    </location>
</feature>
<sequence length="608" mass="67800">MVDGDLTDQDVVKLSLRSAESESSDYGRCIPRSAPPGRSEPDQALSSPRGPNLTQFPAALGGGHAWRHELLIPDDRCEPHDYRIRHSSQVTAITYQLTWVCVVFPKLYCEEIASVGTRQDKNIASGVTIRDPTKHKDQRHGTYGRAYIIGLGAESGLRVKYNRSGNGARDPSSHSETIRAQLPLRKPEAEKQTSNSSPSPRLSVPQGPGSTNPGNLVVYRTPLYFTNGGIILTISQLCNSVTSQAFIWCQIKVSGPFDEYRLTQILALLGVMYVFGYMGYCSLAHCFFVTGYYGRKTYGCSSKRMFRWISPPTLINTASICYPLLTIATIMAVTIRLFLAHRTFSNELTKLLRNVNQGSAIWEKLQHNSLSLEEKLVTTNRLSRQDLRIKELGLVVQEHLDAVLRCFQIFSCTVASFLCVCCQLFMFSFWKLIRSNLREASKPKITLTIATNTLNYESPADESSPQTDLISVNQVQSGAMLSNRQLTYLSIRAFAIFISMSIVTVLLLLLAFKPSNFLLDPYWRGVMAWLSSAGNTFSAICIAFHSWKLFVAQSNATGTDSQSILLSSNGLNSPTRQSEGSPLWHPGVKIQLCRKDITAIRQQEYELE</sequence>
<dbReference type="VEuPathDB" id="FungiDB:PGTG_11055"/>
<protein>
    <submittedName>
        <fullName evidence="3">Uncharacterized protein</fullName>
    </submittedName>
</protein>
<dbReference type="GeneID" id="10544292"/>
<dbReference type="InParanoid" id="E3KN90"/>
<dbReference type="KEGG" id="pgr:PGTG_11055"/>
<evidence type="ECO:0000256" key="1">
    <source>
        <dbReference type="SAM" id="MobiDB-lite"/>
    </source>
</evidence>
<organism evidence="3 4">
    <name type="scientific">Puccinia graminis f. sp. tritici (strain CRL 75-36-700-3 / race SCCL)</name>
    <name type="common">Black stem rust fungus</name>
    <dbReference type="NCBI Taxonomy" id="418459"/>
    <lineage>
        <taxon>Eukaryota</taxon>
        <taxon>Fungi</taxon>
        <taxon>Dikarya</taxon>
        <taxon>Basidiomycota</taxon>
        <taxon>Pucciniomycotina</taxon>
        <taxon>Pucciniomycetes</taxon>
        <taxon>Pucciniales</taxon>
        <taxon>Pucciniaceae</taxon>
        <taxon>Puccinia</taxon>
    </lineage>
</organism>
<keyword evidence="2" id="KW-0472">Membrane</keyword>
<gene>
    <name evidence="3" type="ORF">PGTG_11055</name>
</gene>
<keyword evidence="4" id="KW-1185">Reference proteome</keyword>
<feature type="transmembrane region" description="Helical" evidence="2">
    <location>
        <begin position="314"/>
        <end position="339"/>
    </location>
</feature>
<feature type="transmembrane region" description="Helical" evidence="2">
    <location>
        <begin position="407"/>
        <end position="430"/>
    </location>
</feature>
<dbReference type="HOGENOM" id="CLU_449141_0_0_1"/>
<dbReference type="Proteomes" id="UP000008783">
    <property type="component" value="Unassembled WGS sequence"/>
</dbReference>
<reference key="1">
    <citation type="submission" date="2007-01" db="EMBL/GenBank/DDBJ databases">
        <title>The Genome Sequence of Puccinia graminis f. sp. tritici Strain CRL 75-36-700-3.</title>
        <authorList>
            <consortium name="The Broad Institute Genome Sequencing Platform"/>
            <person name="Birren B."/>
            <person name="Lander E."/>
            <person name="Galagan J."/>
            <person name="Nusbaum C."/>
            <person name="Devon K."/>
            <person name="Cuomo C."/>
            <person name="Jaffe D."/>
            <person name="Butler J."/>
            <person name="Alvarez P."/>
            <person name="Gnerre S."/>
            <person name="Grabherr M."/>
            <person name="Mauceli E."/>
            <person name="Brockman W."/>
            <person name="Young S."/>
            <person name="LaButti K."/>
            <person name="Sykes S."/>
            <person name="DeCaprio D."/>
            <person name="Crawford M."/>
            <person name="Koehrsen M."/>
            <person name="Engels R."/>
            <person name="Montgomery P."/>
            <person name="Pearson M."/>
            <person name="Howarth C."/>
            <person name="Larson L."/>
            <person name="White J."/>
            <person name="Zeng Q."/>
            <person name="Kodira C."/>
            <person name="Yandava C."/>
            <person name="Alvarado L."/>
            <person name="O'Leary S."/>
            <person name="Szabo L."/>
            <person name="Dean R."/>
            <person name="Schein J."/>
        </authorList>
    </citation>
    <scope>NUCLEOTIDE SEQUENCE</scope>
    <source>
        <strain>CRL 75-36-700-3</strain>
    </source>
</reference>
<name>E3KN90_PUCGT</name>
<dbReference type="EMBL" id="DS178296">
    <property type="protein sequence ID" value="EFP85726.2"/>
    <property type="molecule type" value="Genomic_DNA"/>
</dbReference>
<evidence type="ECO:0000313" key="4">
    <source>
        <dbReference type="Proteomes" id="UP000008783"/>
    </source>
</evidence>
<dbReference type="OrthoDB" id="2503739at2759"/>
<proteinExistence type="predicted"/>
<accession>E3KN90</accession>
<keyword evidence="2" id="KW-1133">Transmembrane helix</keyword>
<feature type="transmembrane region" description="Helical" evidence="2">
    <location>
        <begin position="265"/>
        <end position="293"/>
    </location>
</feature>
<feature type="region of interest" description="Disordered" evidence="1">
    <location>
        <begin position="17"/>
        <end position="53"/>
    </location>
</feature>
<dbReference type="AlphaFoldDB" id="E3KN90"/>
<feature type="region of interest" description="Disordered" evidence="1">
    <location>
        <begin position="162"/>
        <end position="213"/>
    </location>
</feature>
<evidence type="ECO:0000313" key="3">
    <source>
        <dbReference type="EMBL" id="EFP85726.2"/>
    </source>
</evidence>
<dbReference type="RefSeq" id="XP_003330145.2">
    <property type="nucleotide sequence ID" value="XM_003330097.2"/>
</dbReference>
<reference evidence="4" key="2">
    <citation type="journal article" date="2011" name="Proc. Natl. Acad. Sci. U.S.A.">
        <title>Obligate biotrophy features unraveled by the genomic analysis of rust fungi.</title>
        <authorList>
            <person name="Duplessis S."/>
            <person name="Cuomo C.A."/>
            <person name="Lin Y.-C."/>
            <person name="Aerts A."/>
            <person name="Tisserant E."/>
            <person name="Veneault-Fourrey C."/>
            <person name="Joly D.L."/>
            <person name="Hacquard S."/>
            <person name="Amselem J."/>
            <person name="Cantarel B.L."/>
            <person name="Chiu R."/>
            <person name="Coutinho P.M."/>
            <person name="Feau N."/>
            <person name="Field M."/>
            <person name="Frey P."/>
            <person name="Gelhaye E."/>
            <person name="Goldberg J."/>
            <person name="Grabherr M.G."/>
            <person name="Kodira C.D."/>
            <person name="Kohler A."/>
            <person name="Kuees U."/>
            <person name="Lindquist E.A."/>
            <person name="Lucas S.M."/>
            <person name="Mago R."/>
            <person name="Mauceli E."/>
            <person name="Morin E."/>
            <person name="Murat C."/>
            <person name="Pangilinan J.L."/>
            <person name="Park R."/>
            <person name="Pearson M."/>
            <person name="Quesneville H."/>
            <person name="Rouhier N."/>
            <person name="Sakthikumar S."/>
            <person name="Salamov A.A."/>
            <person name="Schmutz J."/>
            <person name="Selles B."/>
            <person name="Shapiro H."/>
            <person name="Tanguay P."/>
            <person name="Tuskan G.A."/>
            <person name="Henrissat B."/>
            <person name="Van de Peer Y."/>
            <person name="Rouze P."/>
            <person name="Ellis J.G."/>
            <person name="Dodds P.N."/>
            <person name="Schein J.E."/>
            <person name="Zhong S."/>
            <person name="Hamelin R.C."/>
            <person name="Grigoriev I.V."/>
            <person name="Szabo L.J."/>
            <person name="Martin F."/>
        </authorList>
    </citation>
    <scope>NUCLEOTIDE SEQUENCE [LARGE SCALE GENOMIC DNA]</scope>
    <source>
        <strain evidence="4">CRL 75-36-700-3 / race SCCL</strain>
    </source>
</reference>
<evidence type="ECO:0000256" key="2">
    <source>
        <dbReference type="SAM" id="Phobius"/>
    </source>
</evidence>
<keyword evidence="2" id="KW-0812">Transmembrane</keyword>